<evidence type="ECO:0000313" key="13">
    <source>
        <dbReference type="EMBL" id="PIE62231.1"/>
    </source>
</evidence>
<dbReference type="GO" id="GO:0030488">
    <property type="term" value="P:tRNA methylation"/>
    <property type="evidence" value="ECO:0007669"/>
    <property type="project" value="TreeGrafter"/>
</dbReference>
<gene>
    <name evidence="11" type="primary">mnmG</name>
    <name evidence="11" type="synonym">gidA</name>
    <name evidence="13" type="ORF">CSA25_06145</name>
</gene>
<evidence type="ECO:0000259" key="12">
    <source>
        <dbReference type="SMART" id="SM01228"/>
    </source>
</evidence>
<dbReference type="SUPFAM" id="SSF51905">
    <property type="entry name" value="FAD/NAD(P)-binding domain"/>
    <property type="match status" value="1"/>
</dbReference>
<reference evidence="13 14" key="1">
    <citation type="submission" date="2017-10" db="EMBL/GenBank/DDBJ databases">
        <title>Novel microbial diversity and functional potential in the marine mammal oral microbiome.</title>
        <authorList>
            <person name="Dudek N.K."/>
            <person name="Sun C.L."/>
            <person name="Burstein D."/>
            <person name="Kantor R.S."/>
            <person name="Aliaga Goltsman D.S."/>
            <person name="Bik E.M."/>
            <person name="Thomas B.C."/>
            <person name="Banfield J.F."/>
            <person name="Relman D.A."/>
        </authorList>
    </citation>
    <scope>NUCLEOTIDE SEQUENCE [LARGE SCALE GENOMIC DNA]</scope>
    <source>
        <strain evidence="13">DOLJORAL78_47_202</strain>
    </source>
</reference>
<dbReference type="GO" id="GO:0002098">
    <property type="term" value="P:tRNA wobble uridine modification"/>
    <property type="evidence" value="ECO:0007669"/>
    <property type="project" value="InterPro"/>
</dbReference>
<feature type="binding site" evidence="11">
    <location>
        <position position="181"/>
    </location>
    <ligand>
        <name>FAD</name>
        <dbReference type="ChEBI" id="CHEBI:57692"/>
    </ligand>
</feature>
<dbReference type="GO" id="GO:0005829">
    <property type="term" value="C:cytosol"/>
    <property type="evidence" value="ECO:0007669"/>
    <property type="project" value="TreeGrafter"/>
</dbReference>
<dbReference type="InterPro" id="IPR036188">
    <property type="entry name" value="FAD/NAD-bd_sf"/>
</dbReference>
<dbReference type="Pfam" id="PF13932">
    <property type="entry name" value="SAM_GIDA_C"/>
    <property type="match status" value="1"/>
</dbReference>
<comment type="function">
    <text evidence="2 11">NAD-binding protein involved in the addition of a carboxymethylaminomethyl (cmnm) group at the wobble position (U34) of certain tRNAs, forming tRNA-cmnm(5)s(2)U34.</text>
</comment>
<evidence type="ECO:0000256" key="1">
    <source>
        <dbReference type="ARBA" id="ARBA00001974"/>
    </source>
</evidence>
<dbReference type="SMART" id="SM01228">
    <property type="entry name" value="GIDA_assoc_3"/>
    <property type="match status" value="1"/>
</dbReference>
<feature type="domain" description="tRNA uridine 5-carboxymethylaminomethyl modification enzyme C-terminal subdomain" evidence="12">
    <location>
        <begin position="545"/>
        <end position="616"/>
    </location>
</feature>
<keyword evidence="5 11" id="KW-0285">Flavoprotein</keyword>
<name>A0A2G6MQE3_9BACT</name>
<dbReference type="FunFam" id="3.50.50.60:FF:000002">
    <property type="entry name" value="tRNA uridine 5-carboxymethylaminomethyl modification enzyme MnmG"/>
    <property type="match status" value="1"/>
</dbReference>
<evidence type="ECO:0000256" key="10">
    <source>
        <dbReference type="ARBA" id="ARBA00031800"/>
    </source>
</evidence>
<feature type="binding site" evidence="11">
    <location>
        <begin position="14"/>
        <end position="19"/>
    </location>
    <ligand>
        <name>FAD</name>
        <dbReference type="ChEBI" id="CHEBI:57692"/>
    </ligand>
</feature>
<proteinExistence type="inferred from homology"/>
<dbReference type="HAMAP" id="MF_00129">
    <property type="entry name" value="MnmG_GidA"/>
    <property type="match status" value="1"/>
</dbReference>
<dbReference type="InterPro" id="IPR004416">
    <property type="entry name" value="MnmG"/>
</dbReference>
<dbReference type="InterPro" id="IPR040131">
    <property type="entry name" value="MnmG_N"/>
</dbReference>
<evidence type="ECO:0000256" key="5">
    <source>
        <dbReference type="ARBA" id="ARBA00022630"/>
    </source>
</evidence>
<keyword evidence="11" id="KW-0963">Cytoplasm</keyword>
<evidence type="ECO:0000313" key="14">
    <source>
        <dbReference type="Proteomes" id="UP000231203"/>
    </source>
</evidence>
<dbReference type="InterPro" id="IPR002218">
    <property type="entry name" value="MnmG-rel"/>
</dbReference>
<dbReference type="FunFam" id="1.10.150.570:FF:000001">
    <property type="entry name" value="tRNA uridine 5-carboxymethylaminomethyl modification enzyme MnmG"/>
    <property type="match status" value="1"/>
</dbReference>
<evidence type="ECO:0000256" key="2">
    <source>
        <dbReference type="ARBA" id="ARBA00003717"/>
    </source>
</evidence>
<dbReference type="InterPro" id="IPR044920">
    <property type="entry name" value="MnmG_C_subdom_sf"/>
</dbReference>
<dbReference type="InterPro" id="IPR047001">
    <property type="entry name" value="MnmG_C_subdom"/>
</dbReference>
<comment type="subunit">
    <text evidence="9 11">Homodimer. Heterotetramer of two MnmE and two MnmG subunits.</text>
</comment>
<organism evidence="13 14">
    <name type="scientific">Desulfobacter postgatei</name>
    <dbReference type="NCBI Taxonomy" id="2293"/>
    <lineage>
        <taxon>Bacteria</taxon>
        <taxon>Pseudomonadati</taxon>
        <taxon>Thermodesulfobacteriota</taxon>
        <taxon>Desulfobacteria</taxon>
        <taxon>Desulfobacterales</taxon>
        <taxon>Desulfobacteraceae</taxon>
        <taxon>Desulfobacter</taxon>
    </lineage>
</organism>
<dbReference type="PRINTS" id="PR00411">
    <property type="entry name" value="PNDRDTASEI"/>
</dbReference>
<dbReference type="EMBL" id="PDTI01000055">
    <property type="protein sequence ID" value="PIE62231.1"/>
    <property type="molecule type" value="Genomic_DNA"/>
</dbReference>
<dbReference type="InterPro" id="IPR026904">
    <property type="entry name" value="MnmG_C"/>
</dbReference>
<evidence type="ECO:0000256" key="11">
    <source>
        <dbReference type="HAMAP-Rule" id="MF_00129"/>
    </source>
</evidence>
<evidence type="ECO:0000256" key="3">
    <source>
        <dbReference type="ARBA" id="ARBA00007653"/>
    </source>
</evidence>
<dbReference type="Gene3D" id="3.50.50.60">
    <property type="entry name" value="FAD/NAD(P)-binding domain"/>
    <property type="match status" value="2"/>
</dbReference>
<evidence type="ECO:0000256" key="7">
    <source>
        <dbReference type="ARBA" id="ARBA00022827"/>
    </source>
</evidence>
<sequence>MNTFNNRYDVIVVGAGHAGCEAALAAARMGCDTLLLTIDMDKIAAMPCSPSIGGTAKGQLVKEIDALGGWMAKISDSSAIQYRTLNTRKGPAVQSTRTQNDKNIYSQNMKHVLETAQHLDLKQAMVESLIVEHHEIKGITDNTGFEYLASCVVITTGTFLRGTVHIGSSRIQAGRAGEFASTGLAQYLESLGLEMGRMKTGTPPRLHADSIDFSAFSLHGSDEVIKPFSFSTTKVTTPMLPSFMGQTNPDTHAIIRNNLRHSALYGGHIKGQSARYCPSFEDKVVKFPDRDSHHVILEYEGIHTKEIYASGLGNSLPLEIQYQVVRSVKGLEQARIMRPAYAIEYDYVSPLELTPVLETKKVKGLFLAGQINGTSGYEEAGAQGLWAGANAAAKILGRPPFILDRSQAYMGVMVDDLVTRGTQEPYRMFTSRAEYRLLLREDNADLRLARIGYEYGLTDKSRLDEVSRIKAATEKELERISRVVVKPSDETNAFLSGHHSNPIETGVPLTQLLKRAELSYDLLKQIAPAPEPVQDRAARQVEIEIKYQGYIRRQYNEIKKFEDLERIKIPPEFSFDAAHGLSNEIREKLNRICPASLGQASRIDGMTPTAISVLMVAISACRRAVAE</sequence>
<dbReference type="Pfam" id="PF01134">
    <property type="entry name" value="GIDA"/>
    <property type="match status" value="1"/>
</dbReference>
<keyword evidence="7 11" id="KW-0274">FAD</keyword>
<comment type="subcellular location">
    <subcellularLocation>
        <location evidence="11">Cytoplasm</location>
    </subcellularLocation>
</comment>
<dbReference type="Pfam" id="PF21680">
    <property type="entry name" value="GIDA_C_1st"/>
    <property type="match status" value="1"/>
</dbReference>
<keyword evidence="6 11" id="KW-0819">tRNA processing</keyword>
<evidence type="ECO:0000256" key="6">
    <source>
        <dbReference type="ARBA" id="ARBA00022694"/>
    </source>
</evidence>
<dbReference type="InterPro" id="IPR049312">
    <property type="entry name" value="GIDA_C_N"/>
</dbReference>
<dbReference type="Proteomes" id="UP000231203">
    <property type="component" value="Unassembled WGS sequence"/>
</dbReference>
<dbReference type="GO" id="GO:0050660">
    <property type="term" value="F:flavin adenine dinucleotide binding"/>
    <property type="evidence" value="ECO:0007669"/>
    <property type="project" value="UniProtKB-UniRule"/>
</dbReference>
<feature type="binding site" evidence="11">
    <location>
        <position position="126"/>
    </location>
    <ligand>
        <name>FAD</name>
        <dbReference type="ChEBI" id="CHEBI:57692"/>
    </ligand>
</feature>
<dbReference type="Gene3D" id="1.10.150.570">
    <property type="entry name" value="GidA associated domain, C-terminal subdomain"/>
    <property type="match status" value="1"/>
</dbReference>
<dbReference type="Gene3D" id="1.10.10.1800">
    <property type="entry name" value="tRNA uridine 5-carboxymethylaminomethyl modification enzyme MnmG/GidA"/>
    <property type="match status" value="1"/>
</dbReference>
<keyword evidence="8 11" id="KW-0520">NAD</keyword>
<dbReference type="PANTHER" id="PTHR11806">
    <property type="entry name" value="GLUCOSE INHIBITED DIVISION PROTEIN A"/>
    <property type="match status" value="1"/>
</dbReference>
<protein>
    <recommendedName>
        <fullName evidence="4 11">tRNA uridine 5-carboxymethylaminomethyl modification enzyme MnmG</fullName>
    </recommendedName>
    <alternativeName>
        <fullName evidence="10 11">Glucose-inhibited division protein A</fullName>
    </alternativeName>
</protein>
<evidence type="ECO:0000256" key="9">
    <source>
        <dbReference type="ARBA" id="ARBA00025948"/>
    </source>
</evidence>
<dbReference type="PANTHER" id="PTHR11806:SF0">
    <property type="entry name" value="PROTEIN MTO1 HOMOLOG, MITOCHONDRIAL"/>
    <property type="match status" value="1"/>
</dbReference>
<comment type="similarity">
    <text evidence="3 11">Belongs to the MnmG family.</text>
</comment>
<evidence type="ECO:0000256" key="4">
    <source>
        <dbReference type="ARBA" id="ARBA00020461"/>
    </source>
</evidence>
<dbReference type="AlphaFoldDB" id="A0A2G6MQE3"/>
<dbReference type="PROSITE" id="PS01280">
    <property type="entry name" value="GIDA_1"/>
    <property type="match status" value="1"/>
</dbReference>
<comment type="cofactor">
    <cofactor evidence="1 11">
        <name>FAD</name>
        <dbReference type="ChEBI" id="CHEBI:57692"/>
    </cofactor>
</comment>
<accession>A0A2G6MQE3</accession>
<dbReference type="NCBIfam" id="TIGR00136">
    <property type="entry name" value="mnmG_gidA"/>
    <property type="match status" value="1"/>
</dbReference>
<feature type="binding site" evidence="11">
    <location>
        <begin position="273"/>
        <end position="287"/>
    </location>
    <ligand>
        <name>NAD(+)</name>
        <dbReference type="ChEBI" id="CHEBI:57540"/>
    </ligand>
</feature>
<feature type="binding site" evidence="11">
    <location>
        <position position="370"/>
    </location>
    <ligand>
        <name>FAD</name>
        <dbReference type="ChEBI" id="CHEBI:57692"/>
    </ligand>
</feature>
<dbReference type="InterPro" id="IPR020595">
    <property type="entry name" value="MnmG-rel_CS"/>
</dbReference>
<evidence type="ECO:0000256" key="8">
    <source>
        <dbReference type="ARBA" id="ARBA00023027"/>
    </source>
</evidence>
<comment type="caution">
    <text evidence="13">The sequence shown here is derived from an EMBL/GenBank/DDBJ whole genome shotgun (WGS) entry which is preliminary data.</text>
</comment>